<dbReference type="InterPro" id="IPR019269">
    <property type="entry name" value="BLOC1_su2"/>
</dbReference>
<dbReference type="PANTHER" id="PTHR46479">
    <property type="entry name" value="BIOGENESIS OF LYSOSOME-RELATED ORGANELLES COMPLEX 1 SUBUNIT 2"/>
    <property type="match status" value="1"/>
</dbReference>
<sequence>MLDIISLNLHQLHIFIDPLVGVGLLKVALSRSCSCFEMHCHDPVLSRLATQLFTKTKDYLETEVSTGQDMYTLLEEVNRLTITKHADLRSLVVNLSKTLKECNHMYAELIRPLLLQIDQFDSKVAMIEANAYRLDSYTKQLKARFKQLQEN</sequence>
<accession>A0ABM3M689</accession>
<protein>
    <submittedName>
        <fullName evidence="3">Biogenesis of lysosome-related organelles complex 1 subunit 2 isoform X1</fullName>
    </submittedName>
</protein>
<dbReference type="Pfam" id="PF10046">
    <property type="entry name" value="BLOC1_2"/>
    <property type="match status" value="1"/>
</dbReference>
<comment type="similarity">
    <text evidence="1">Belongs to the BLOC1S2 family.</text>
</comment>
<evidence type="ECO:0000313" key="2">
    <source>
        <dbReference type="Proteomes" id="UP001652582"/>
    </source>
</evidence>
<dbReference type="GeneID" id="112045876"/>
<name>A0ABM3M689_BICAN</name>
<reference evidence="3" key="1">
    <citation type="submission" date="2025-08" db="UniProtKB">
        <authorList>
            <consortium name="RefSeq"/>
        </authorList>
    </citation>
    <scope>IDENTIFICATION</scope>
</reference>
<evidence type="ECO:0000313" key="3">
    <source>
        <dbReference type="RefSeq" id="XP_052746575.1"/>
    </source>
</evidence>
<organism evidence="2 3">
    <name type="scientific">Bicyclus anynana</name>
    <name type="common">Squinting bush brown butterfly</name>
    <dbReference type="NCBI Taxonomy" id="110368"/>
    <lineage>
        <taxon>Eukaryota</taxon>
        <taxon>Metazoa</taxon>
        <taxon>Ecdysozoa</taxon>
        <taxon>Arthropoda</taxon>
        <taxon>Hexapoda</taxon>
        <taxon>Insecta</taxon>
        <taxon>Pterygota</taxon>
        <taxon>Neoptera</taxon>
        <taxon>Endopterygota</taxon>
        <taxon>Lepidoptera</taxon>
        <taxon>Glossata</taxon>
        <taxon>Ditrysia</taxon>
        <taxon>Papilionoidea</taxon>
        <taxon>Nymphalidae</taxon>
        <taxon>Satyrinae</taxon>
        <taxon>Satyrini</taxon>
        <taxon>Mycalesina</taxon>
        <taxon>Bicyclus</taxon>
    </lineage>
</organism>
<dbReference type="PANTHER" id="PTHR46479:SF1">
    <property type="entry name" value="BIOGENESIS OF LYSOSOME-RELATED ORGANELLES COMPLEX 1 SUBUNIT 2"/>
    <property type="match status" value="1"/>
</dbReference>
<dbReference type="RefSeq" id="XP_052746575.1">
    <property type="nucleotide sequence ID" value="XM_052890615.1"/>
</dbReference>
<proteinExistence type="inferred from homology"/>
<gene>
    <name evidence="3" type="primary">LOC112045876</name>
</gene>
<evidence type="ECO:0000256" key="1">
    <source>
        <dbReference type="ARBA" id="ARBA00008468"/>
    </source>
</evidence>
<keyword evidence="2" id="KW-1185">Reference proteome</keyword>
<dbReference type="Proteomes" id="UP001652582">
    <property type="component" value="Chromosome Z"/>
</dbReference>